<gene>
    <name evidence="2" type="ORF">MIMGU_mgv1a019490mg</name>
</gene>
<protein>
    <recommendedName>
        <fullName evidence="4">EGF-like domain-containing protein</fullName>
    </recommendedName>
</protein>
<keyword evidence="1" id="KW-0732">Signal</keyword>
<keyword evidence="3" id="KW-1185">Reference proteome</keyword>
<accession>A0A022QSE9</accession>
<dbReference type="PANTHER" id="PTHR33881">
    <property type="entry name" value="NEUROGENIC LOCUS NOTCH-LIKE PROTEIN"/>
    <property type="match status" value="1"/>
</dbReference>
<feature type="non-terminal residue" evidence="2">
    <location>
        <position position="90"/>
    </location>
</feature>
<organism evidence="2 3">
    <name type="scientific">Erythranthe guttata</name>
    <name type="common">Yellow monkey flower</name>
    <name type="synonym">Mimulus guttatus</name>
    <dbReference type="NCBI Taxonomy" id="4155"/>
    <lineage>
        <taxon>Eukaryota</taxon>
        <taxon>Viridiplantae</taxon>
        <taxon>Streptophyta</taxon>
        <taxon>Embryophyta</taxon>
        <taxon>Tracheophyta</taxon>
        <taxon>Spermatophyta</taxon>
        <taxon>Magnoliopsida</taxon>
        <taxon>eudicotyledons</taxon>
        <taxon>Gunneridae</taxon>
        <taxon>Pentapetalae</taxon>
        <taxon>asterids</taxon>
        <taxon>lamiids</taxon>
        <taxon>Lamiales</taxon>
        <taxon>Phrymaceae</taxon>
        <taxon>Erythranthe</taxon>
    </lineage>
</organism>
<evidence type="ECO:0008006" key="4">
    <source>
        <dbReference type="Google" id="ProtNLM"/>
    </source>
</evidence>
<sequence>MSTVRYAAFLAITLLLQSRSAAVAAANFTIPFLSPFFGDNACKENLCGKGNCVTSNNSTFGFECECEHGWKQARSQDDDFLAFLPCVVPN</sequence>
<evidence type="ECO:0000313" key="2">
    <source>
        <dbReference type="EMBL" id="EYU30474.1"/>
    </source>
</evidence>
<proteinExistence type="predicted"/>
<feature type="chain" id="PRO_5001507074" description="EGF-like domain-containing protein" evidence="1">
    <location>
        <begin position="26"/>
        <end position="90"/>
    </location>
</feature>
<reference evidence="2 3" key="1">
    <citation type="journal article" date="2013" name="Proc. Natl. Acad. Sci. U.S.A.">
        <title>Fine-scale variation in meiotic recombination in Mimulus inferred from population shotgun sequencing.</title>
        <authorList>
            <person name="Hellsten U."/>
            <person name="Wright K.M."/>
            <person name="Jenkins J."/>
            <person name="Shu S."/>
            <person name="Yuan Y."/>
            <person name="Wessler S.R."/>
            <person name="Schmutz J."/>
            <person name="Willis J.H."/>
            <person name="Rokhsar D.S."/>
        </authorList>
    </citation>
    <scope>NUCLEOTIDE SEQUENCE [LARGE SCALE GENOMIC DNA]</scope>
    <source>
        <strain evidence="3">cv. DUN x IM62</strain>
    </source>
</reference>
<feature type="signal peptide" evidence="1">
    <location>
        <begin position="1"/>
        <end position="25"/>
    </location>
</feature>
<name>A0A022QSE9_ERYGU</name>
<dbReference type="EMBL" id="KI631054">
    <property type="protein sequence ID" value="EYU30474.1"/>
    <property type="molecule type" value="Genomic_DNA"/>
</dbReference>
<dbReference type="Proteomes" id="UP000030748">
    <property type="component" value="Unassembled WGS sequence"/>
</dbReference>
<evidence type="ECO:0000313" key="3">
    <source>
        <dbReference type="Proteomes" id="UP000030748"/>
    </source>
</evidence>
<evidence type="ECO:0000256" key="1">
    <source>
        <dbReference type="SAM" id="SignalP"/>
    </source>
</evidence>
<dbReference type="PANTHER" id="PTHR33881:SF7">
    <property type="entry name" value="NEUROGENIC LOCUS NOTCH-LIKE PROTEIN"/>
    <property type="match status" value="1"/>
</dbReference>
<dbReference type="STRING" id="4155.A0A022QSE9"/>
<dbReference type="AlphaFoldDB" id="A0A022QSE9"/>